<keyword evidence="6" id="KW-0378">Hydrolase</keyword>
<comment type="cofactor">
    <cofactor evidence="1">
        <name>Mg(2+)</name>
        <dbReference type="ChEBI" id="CHEBI:18420"/>
    </cofactor>
</comment>
<dbReference type="GO" id="GO:0009650">
    <property type="term" value="P:UV protection"/>
    <property type="evidence" value="ECO:0007669"/>
    <property type="project" value="UniProtKB-ARBA"/>
</dbReference>
<dbReference type="Gene3D" id="1.10.150.20">
    <property type="entry name" value="5' to 3' exonuclease, C-terminal subdomain"/>
    <property type="match status" value="1"/>
</dbReference>
<keyword evidence="3" id="KW-0479">Metal-binding</keyword>
<dbReference type="GO" id="GO:0048256">
    <property type="term" value="F:flap endonuclease activity"/>
    <property type="evidence" value="ECO:0007669"/>
    <property type="project" value="UniProtKB-ARBA"/>
</dbReference>
<dbReference type="CDD" id="cd09869">
    <property type="entry name" value="PIN_GEN1"/>
    <property type="match status" value="1"/>
</dbReference>
<dbReference type="InterPro" id="IPR006086">
    <property type="entry name" value="XPG-I_dom"/>
</dbReference>
<evidence type="ECO:0000256" key="6">
    <source>
        <dbReference type="ARBA" id="ARBA00022801"/>
    </source>
</evidence>
<organism evidence="13">
    <name type="scientific">Brassica campestris</name>
    <name type="common">Field mustard</name>
    <dbReference type="NCBI Taxonomy" id="3711"/>
    <lineage>
        <taxon>Eukaryota</taxon>
        <taxon>Viridiplantae</taxon>
        <taxon>Streptophyta</taxon>
        <taxon>Embryophyta</taxon>
        <taxon>Tracheophyta</taxon>
        <taxon>Spermatophyta</taxon>
        <taxon>Magnoliopsida</taxon>
        <taxon>eudicotyledons</taxon>
        <taxon>Gunneridae</taxon>
        <taxon>Pentapetalae</taxon>
        <taxon>rosids</taxon>
        <taxon>malvids</taxon>
        <taxon>Brassicales</taxon>
        <taxon>Brassicaceae</taxon>
        <taxon>Brassiceae</taxon>
        <taxon>Brassica</taxon>
    </lineage>
</organism>
<keyword evidence="7" id="KW-0460">Magnesium</keyword>
<feature type="coiled-coil region" evidence="10">
    <location>
        <begin position="485"/>
        <end position="512"/>
    </location>
</feature>
<feature type="compositionally biased region" description="Basic residues" evidence="11">
    <location>
        <begin position="441"/>
        <end position="453"/>
    </location>
</feature>
<keyword evidence="10" id="KW-0175">Coiled coil</keyword>
<feature type="domain" description="Chromo" evidence="12">
    <location>
        <begin position="387"/>
        <end position="447"/>
    </location>
</feature>
<dbReference type="InterPro" id="IPR016197">
    <property type="entry name" value="Chromo-like_dom_sf"/>
</dbReference>
<dbReference type="InterPro" id="IPR000953">
    <property type="entry name" value="Chromo/chromo_shadow_dom"/>
</dbReference>
<dbReference type="InterPro" id="IPR029060">
    <property type="entry name" value="PIN-like_dom_sf"/>
</dbReference>
<evidence type="ECO:0000313" key="13">
    <source>
        <dbReference type="EMBL" id="VDC75920.1"/>
    </source>
</evidence>
<dbReference type="InterPro" id="IPR057340">
    <property type="entry name" value="Chromo_SEND1"/>
</dbReference>
<dbReference type="InterPro" id="IPR036279">
    <property type="entry name" value="5-3_exonuclease_C_sf"/>
</dbReference>
<dbReference type="Pfam" id="PF00867">
    <property type="entry name" value="XPG_I"/>
    <property type="match status" value="1"/>
</dbReference>
<evidence type="ECO:0000256" key="5">
    <source>
        <dbReference type="ARBA" id="ARBA00022763"/>
    </source>
</evidence>
<dbReference type="InterPro" id="IPR006085">
    <property type="entry name" value="XPG_DNA_repair_N"/>
</dbReference>
<dbReference type="CDD" id="cd09900">
    <property type="entry name" value="H3TH_XPG-like"/>
    <property type="match status" value="1"/>
</dbReference>
<evidence type="ECO:0000256" key="9">
    <source>
        <dbReference type="ARBA" id="ARBA00038112"/>
    </source>
</evidence>
<evidence type="ECO:0000256" key="8">
    <source>
        <dbReference type="ARBA" id="ARBA00023204"/>
    </source>
</evidence>
<sequence>MGVKYLWEVVEPCKKRYPLDHLQRDLISVVRRNKRVCVDLSCWMVELHKVNQSYCATKEKVYVRGFFHRLRALIALNCSIILVSDGSIPGIKVPTYRRRLKARFEVADDGGVEPGKQTSLRRNKGSEFSCMIKEAKVIASTLGILCLDGVEEAEAQCALLNSENLCDACFSSDSDIFLFGAKTVYREICLGEGGYVVCYEMEDIKKKLGLGRNSLIALALLLGSDYSQGVRGIRQEKACEIVRSVGENVILEKVSSEGLAFVKNKRNSKKQIRPKKGTLPLVAVNGSSHDPEGLQEIKEVIDAFMNPKCHNADSNTVSRALAEFTFQRTKLQEICHQFFEWPSEKTDEYILPKIAERNLRRYAILQSRSTEVGVNRPLHKLQVPEKCPVSEIIKTRKVQGRECFEVSWNDLEGLETSIVPADLVERACPEKIIEFKEKMEAKKKKKKPKQKQPKSKEKETSSPSKASSLIELSLQLQQIDLSSTSDLATSTIEEAEQEKEQQKSKKHDYLRLIDSPAKENSSIGWSTIGKFGVGSSSYSFYPETEVIDLISPCPEARSRNVSRSYQEQKSQEQKCLHHKLENVIELSDSETDDDDDDDDDGEHCRKARELRMFLQNIRKDVIR</sequence>
<dbReference type="SUPFAM" id="SSF47807">
    <property type="entry name" value="5' to 3' exonuclease, C-terminal subdomain"/>
    <property type="match status" value="1"/>
</dbReference>
<dbReference type="Pfam" id="PF00752">
    <property type="entry name" value="XPG_N"/>
    <property type="match status" value="1"/>
</dbReference>
<dbReference type="AlphaFoldDB" id="A0A3P5ZU47"/>
<evidence type="ECO:0000256" key="2">
    <source>
        <dbReference type="ARBA" id="ARBA00022722"/>
    </source>
</evidence>
<dbReference type="Gene3D" id="3.40.50.1010">
    <property type="entry name" value="5'-nuclease"/>
    <property type="match status" value="1"/>
</dbReference>
<dbReference type="PROSITE" id="PS50013">
    <property type="entry name" value="CHROMO_2"/>
    <property type="match status" value="1"/>
</dbReference>
<dbReference type="Gene3D" id="2.40.50.40">
    <property type="match status" value="1"/>
</dbReference>
<dbReference type="Pfam" id="PF25386">
    <property type="entry name" value="Chromo_SEND1"/>
    <property type="match status" value="1"/>
</dbReference>
<dbReference type="SMART" id="SM00484">
    <property type="entry name" value="XPGI"/>
    <property type="match status" value="1"/>
</dbReference>
<feature type="compositionally biased region" description="Acidic residues" evidence="11">
    <location>
        <begin position="587"/>
        <end position="601"/>
    </location>
</feature>
<evidence type="ECO:0000256" key="1">
    <source>
        <dbReference type="ARBA" id="ARBA00001946"/>
    </source>
</evidence>
<name>A0A3P5ZU47_BRACM</name>
<comment type="similarity">
    <text evidence="9">Belongs to the XPG/RAD2 endonuclease family. GEN subfamily.</text>
</comment>
<accession>A0A3P5ZU47</accession>
<evidence type="ECO:0000256" key="10">
    <source>
        <dbReference type="SAM" id="Coils"/>
    </source>
</evidence>
<dbReference type="FunFam" id="1.10.150.20:FF:000030">
    <property type="entry name" value="Flap endonuclease GEN-like 1"/>
    <property type="match status" value="1"/>
</dbReference>
<dbReference type="GO" id="GO:0046872">
    <property type="term" value="F:metal ion binding"/>
    <property type="evidence" value="ECO:0007669"/>
    <property type="project" value="UniProtKB-KW"/>
</dbReference>
<dbReference type="PANTHER" id="PTHR11081:SF54">
    <property type="entry name" value="SINGLE-STRAND DNA ENDONUCLEASE 1"/>
    <property type="match status" value="1"/>
</dbReference>
<evidence type="ECO:0000259" key="12">
    <source>
        <dbReference type="PROSITE" id="PS50013"/>
    </source>
</evidence>
<keyword evidence="2" id="KW-0540">Nuclease</keyword>
<reference evidence="13" key="1">
    <citation type="submission" date="2018-11" db="EMBL/GenBank/DDBJ databases">
        <authorList>
            <consortium name="Genoscope - CEA"/>
            <person name="William W."/>
        </authorList>
    </citation>
    <scope>NUCLEOTIDE SEQUENCE</scope>
</reference>
<evidence type="ECO:0000256" key="7">
    <source>
        <dbReference type="ARBA" id="ARBA00022842"/>
    </source>
</evidence>
<dbReference type="InterPro" id="IPR006084">
    <property type="entry name" value="XPG/Rad2"/>
</dbReference>
<dbReference type="SMART" id="SM00485">
    <property type="entry name" value="XPGN"/>
    <property type="match status" value="1"/>
</dbReference>
<feature type="region of interest" description="Disordered" evidence="11">
    <location>
        <begin position="439"/>
        <end position="467"/>
    </location>
</feature>
<dbReference type="GO" id="GO:0006281">
    <property type="term" value="P:DNA repair"/>
    <property type="evidence" value="ECO:0007669"/>
    <property type="project" value="UniProtKB-KW"/>
</dbReference>
<dbReference type="SUPFAM" id="SSF54160">
    <property type="entry name" value="Chromo domain-like"/>
    <property type="match status" value="1"/>
</dbReference>
<feature type="region of interest" description="Disordered" evidence="11">
    <location>
        <begin position="580"/>
        <end position="603"/>
    </location>
</feature>
<keyword evidence="4" id="KW-0255">Endonuclease</keyword>
<keyword evidence="8" id="KW-0234">DNA repair</keyword>
<evidence type="ECO:0000256" key="4">
    <source>
        <dbReference type="ARBA" id="ARBA00022759"/>
    </source>
</evidence>
<gene>
    <name evidence="13" type="ORF">BRAA01T02422Z</name>
</gene>
<protein>
    <recommendedName>
        <fullName evidence="12">Chromo domain-containing protein</fullName>
    </recommendedName>
</protein>
<dbReference type="PRINTS" id="PR00853">
    <property type="entry name" value="XPGRADSUPER"/>
</dbReference>
<keyword evidence="5" id="KW-0227">DNA damage</keyword>
<proteinExistence type="inferred from homology"/>
<dbReference type="EMBL" id="LR031571">
    <property type="protein sequence ID" value="VDC75920.1"/>
    <property type="molecule type" value="Genomic_DNA"/>
</dbReference>
<evidence type="ECO:0000256" key="3">
    <source>
        <dbReference type="ARBA" id="ARBA00022723"/>
    </source>
</evidence>
<dbReference type="SUPFAM" id="SSF88723">
    <property type="entry name" value="PIN domain-like"/>
    <property type="match status" value="1"/>
</dbReference>
<evidence type="ECO:0000256" key="11">
    <source>
        <dbReference type="SAM" id="MobiDB-lite"/>
    </source>
</evidence>
<dbReference type="PANTHER" id="PTHR11081">
    <property type="entry name" value="FLAP ENDONUCLEASE FAMILY MEMBER"/>
    <property type="match status" value="1"/>
</dbReference>